<dbReference type="EMBL" id="MN043729">
    <property type="protein sequence ID" value="QDP42949.1"/>
    <property type="molecule type" value="Genomic_DNA"/>
</dbReference>
<accession>A0A516KMX4</accession>
<organism evidence="1 2">
    <name type="scientific">Bacillus phage vB_BmeM-Goe8</name>
    <dbReference type="NCBI Taxonomy" id="2593638"/>
    <lineage>
        <taxon>Viruses</taxon>
        <taxon>Duplodnaviria</taxon>
        <taxon>Heunggongvirae</taxon>
        <taxon>Uroviricota</taxon>
        <taxon>Caudoviricetes</taxon>
        <taxon>Herelleviridae</taxon>
        <taxon>Bastillevirinae</taxon>
        <taxon>Goettingenvirus</taxon>
        <taxon>Goettingenvirus goe8</taxon>
    </lineage>
</organism>
<reference evidence="1 2" key="1">
    <citation type="submission" date="2019-06" db="EMBL/GenBank/DDBJ databases">
        <authorList>
            <person name="Hertel R."/>
        </authorList>
    </citation>
    <scope>NUCLEOTIDE SEQUENCE [LARGE SCALE GENOMIC DNA]</scope>
</reference>
<proteinExistence type="predicted"/>
<name>A0A516KMX4_9CAUD</name>
<sequence length="63" mass="7525">MATLIKHKRCAMCHHKLTLSTVARWNIPGTEKHNTIRLDSIGREWCKKCTDEFDNIDWEEKRK</sequence>
<evidence type="ECO:0000313" key="1">
    <source>
        <dbReference type="EMBL" id="QDP42949.1"/>
    </source>
</evidence>
<dbReference type="Proteomes" id="UP000317800">
    <property type="component" value="Segment"/>
</dbReference>
<evidence type="ECO:0000313" key="2">
    <source>
        <dbReference type="Proteomes" id="UP000317800"/>
    </source>
</evidence>
<keyword evidence="2" id="KW-1185">Reference proteome</keyword>
<protein>
    <submittedName>
        <fullName evidence="1">Uncharacterized protein</fullName>
    </submittedName>
</protein>
<gene>
    <name evidence="1" type="ORF">Goe8_c01760</name>
</gene>